<feature type="domain" description="Bacterial sugar transferase" evidence="10">
    <location>
        <begin position="29"/>
        <end position="204"/>
    </location>
</feature>
<sequence length="209" mass="23781">MAYCEIEKGRGFPSHARGPVFGIYTRFGKRMFDLAFVVALFPVWGSLITFLWILARLETGFGGFSDERVGQFGRSFRCLKIRTMRADAVRVCAAYKDVCDPRITPLGRILRRSSLDELPQLWCVLKGEMSLVGPRPVPALELNRYGAQRHAYLQMRPGLTGLWQVSGRNALSYEHRVALDTQYARSVSFWSDLKILFATVREVVRLSGR</sequence>
<organism evidence="11 12">
    <name type="scientific">Planktotalea frisia</name>
    <dbReference type="NCBI Taxonomy" id="696762"/>
    <lineage>
        <taxon>Bacteria</taxon>
        <taxon>Pseudomonadati</taxon>
        <taxon>Pseudomonadota</taxon>
        <taxon>Alphaproteobacteria</taxon>
        <taxon>Rhodobacterales</taxon>
        <taxon>Paracoccaceae</taxon>
        <taxon>Planktotalea</taxon>
    </lineage>
</organism>
<comment type="subcellular location">
    <subcellularLocation>
        <location evidence="1">Cell membrane</location>
    </subcellularLocation>
</comment>
<evidence type="ECO:0000256" key="6">
    <source>
        <dbReference type="ARBA" id="ARBA00022989"/>
    </source>
</evidence>
<comment type="caution">
    <text evidence="11">The sequence shown here is derived from an EMBL/GenBank/DDBJ whole genome shotgun (WGS) entry which is preliminary data.</text>
</comment>
<evidence type="ECO:0000256" key="7">
    <source>
        <dbReference type="ARBA" id="ARBA00023136"/>
    </source>
</evidence>
<evidence type="ECO:0000256" key="3">
    <source>
        <dbReference type="ARBA" id="ARBA00022475"/>
    </source>
</evidence>
<evidence type="ECO:0000256" key="4">
    <source>
        <dbReference type="ARBA" id="ARBA00022679"/>
    </source>
</evidence>
<dbReference type="GO" id="GO:0000271">
    <property type="term" value="P:polysaccharide biosynthetic process"/>
    <property type="evidence" value="ECO:0007669"/>
    <property type="project" value="UniProtKB-KW"/>
</dbReference>
<keyword evidence="5 9" id="KW-0812">Transmembrane</keyword>
<dbReference type="EMBL" id="MLCB01000193">
    <property type="protein sequence ID" value="OJI92225.1"/>
    <property type="molecule type" value="Genomic_DNA"/>
</dbReference>
<protein>
    <submittedName>
        <fullName evidence="11">Undecaprenyl phosphate N,N'-diacetylbacillosamine 1-phosphate transferase</fullName>
        <ecNumber evidence="11">2.7.8.36</ecNumber>
    </submittedName>
</protein>
<dbReference type="EC" id="2.7.8.36" evidence="11"/>
<evidence type="ECO:0000256" key="1">
    <source>
        <dbReference type="ARBA" id="ARBA00004236"/>
    </source>
</evidence>
<keyword evidence="7 9" id="KW-0472">Membrane</keyword>
<evidence type="ECO:0000259" key="10">
    <source>
        <dbReference type="Pfam" id="PF02397"/>
    </source>
</evidence>
<comment type="similarity">
    <text evidence="2">Belongs to the bacterial sugar transferase family.</text>
</comment>
<evidence type="ECO:0000256" key="5">
    <source>
        <dbReference type="ARBA" id="ARBA00022692"/>
    </source>
</evidence>
<dbReference type="GO" id="GO:0102334">
    <property type="term" value="F:N,N'-diacetylbacilliosaminyl-1-phosphate transferase activity"/>
    <property type="evidence" value="ECO:0007669"/>
    <property type="project" value="UniProtKB-EC"/>
</dbReference>
<keyword evidence="8" id="KW-0270">Exopolysaccharide synthesis</keyword>
<dbReference type="OrthoDB" id="9808602at2"/>
<gene>
    <name evidence="11" type="primary">pglC</name>
    <name evidence="11" type="ORF">PFRI_35570</name>
</gene>
<name>A0A1L9NSF1_9RHOB</name>
<dbReference type="RefSeq" id="WP_072632054.1">
    <property type="nucleotide sequence ID" value="NZ_MLCB01000193.1"/>
</dbReference>
<reference evidence="11 12" key="1">
    <citation type="submission" date="2016-10" db="EMBL/GenBank/DDBJ databases">
        <title>Genome sequence of Planktotalea frisia SH6-1.</title>
        <authorList>
            <person name="Poehlein A."/>
            <person name="Bakenhus I."/>
            <person name="Voget S."/>
            <person name="Brinkhoff T."/>
            <person name="Simon M."/>
        </authorList>
    </citation>
    <scope>NUCLEOTIDE SEQUENCE [LARGE SCALE GENOMIC DNA]</scope>
    <source>
        <strain evidence="11 12">SH6-1</strain>
    </source>
</reference>
<keyword evidence="4 11" id="KW-0808">Transferase</keyword>
<dbReference type="AlphaFoldDB" id="A0A1L9NSF1"/>
<dbReference type="GO" id="GO:0005886">
    <property type="term" value="C:plasma membrane"/>
    <property type="evidence" value="ECO:0007669"/>
    <property type="project" value="UniProtKB-SubCell"/>
</dbReference>
<keyword evidence="12" id="KW-1185">Reference proteome</keyword>
<dbReference type="Pfam" id="PF02397">
    <property type="entry name" value="Bac_transf"/>
    <property type="match status" value="1"/>
</dbReference>
<dbReference type="PANTHER" id="PTHR30576">
    <property type="entry name" value="COLANIC BIOSYNTHESIS UDP-GLUCOSE LIPID CARRIER TRANSFERASE"/>
    <property type="match status" value="1"/>
</dbReference>
<proteinExistence type="inferred from homology"/>
<evidence type="ECO:0000256" key="2">
    <source>
        <dbReference type="ARBA" id="ARBA00006464"/>
    </source>
</evidence>
<evidence type="ECO:0000256" key="8">
    <source>
        <dbReference type="ARBA" id="ARBA00023169"/>
    </source>
</evidence>
<evidence type="ECO:0000256" key="9">
    <source>
        <dbReference type="SAM" id="Phobius"/>
    </source>
</evidence>
<evidence type="ECO:0000313" key="12">
    <source>
        <dbReference type="Proteomes" id="UP000184514"/>
    </source>
</evidence>
<dbReference type="PANTHER" id="PTHR30576:SF4">
    <property type="entry name" value="UNDECAPRENYL-PHOSPHATE GALACTOSE PHOSPHOTRANSFERASE"/>
    <property type="match status" value="1"/>
</dbReference>
<keyword evidence="3" id="KW-1003">Cell membrane</keyword>
<evidence type="ECO:0000313" key="11">
    <source>
        <dbReference type="EMBL" id="OJI92225.1"/>
    </source>
</evidence>
<dbReference type="InterPro" id="IPR003362">
    <property type="entry name" value="Bact_transf"/>
</dbReference>
<feature type="transmembrane region" description="Helical" evidence="9">
    <location>
        <begin position="34"/>
        <end position="55"/>
    </location>
</feature>
<keyword evidence="6 9" id="KW-1133">Transmembrane helix</keyword>
<dbReference type="Proteomes" id="UP000184514">
    <property type="component" value="Unassembled WGS sequence"/>
</dbReference>
<accession>A0A1L9NSF1</accession>
<dbReference type="STRING" id="696762.PFRI_35570"/>